<evidence type="ECO:0000313" key="1">
    <source>
        <dbReference type="EMBL" id="GFR07542.1"/>
    </source>
</evidence>
<comment type="caution">
    <text evidence="1">The sequence shown here is derived from an EMBL/GenBank/DDBJ whole genome shotgun (WGS) entry which is preliminary data.</text>
</comment>
<name>A0A8X6LGI3_TRICU</name>
<dbReference type="Proteomes" id="UP000887116">
    <property type="component" value="Unassembled WGS sequence"/>
</dbReference>
<organism evidence="1 2">
    <name type="scientific">Trichonephila clavata</name>
    <name type="common">Joro spider</name>
    <name type="synonym">Nephila clavata</name>
    <dbReference type="NCBI Taxonomy" id="2740835"/>
    <lineage>
        <taxon>Eukaryota</taxon>
        <taxon>Metazoa</taxon>
        <taxon>Ecdysozoa</taxon>
        <taxon>Arthropoda</taxon>
        <taxon>Chelicerata</taxon>
        <taxon>Arachnida</taxon>
        <taxon>Araneae</taxon>
        <taxon>Araneomorphae</taxon>
        <taxon>Entelegynae</taxon>
        <taxon>Araneoidea</taxon>
        <taxon>Nephilidae</taxon>
        <taxon>Trichonephila</taxon>
    </lineage>
</organism>
<gene>
    <name evidence="1" type="ORF">TNCT_651261</name>
</gene>
<proteinExistence type="predicted"/>
<keyword evidence="2" id="KW-1185">Reference proteome</keyword>
<sequence length="83" mass="9208">MMIIVVEEHGQRSRQHDMFVVAFTVVSSLEFRHERSDSTGTTGEAIAKPVRKSHPSRIVLVCDVIESWTSSLPARGISESVAQ</sequence>
<dbReference type="EMBL" id="BMAO01016302">
    <property type="protein sequence ID" value="GFR07542.1"/>
    <property type="molecule type" value="Genomic_DNA"/>
</dbReference>
<protein>
    <submittedName>
        <fullName evidence="1">Uncharacterized protein</fullName>
    </submittedName>
</protein>
<accession>A0A8X6LGI3</accession>
<dbReference type="AlphaFoldDB" id="A0A8X6LGI3"/>
<reference evidence="1" key="1">
    <citation type="submission" date="2020-07" db="EMBL/GenBank/DDBJ databases">
        <title>Multicomponent nature underlies the extraordinary mechanical properties of spider dragline silk.</title>
        <authorList>
            <person name="Kono N."/>
            <person name="Nakamura H."/>
            <person name="Mori M."/>
            <person name="Yoshida Y."/>
            <person name="Ohtoshi R."/>
            <person name="Malay A.D."/>
            <person name="Moran D.A.P."/>
            <person name="Tomita M."/>
            <person name="Numata K."/>
            <person name="Arakawa K."/>
        </authorList>
    </citation>
    <scope>NUCLEOTIDE SEQUENCE</scope>
</reference>
<evidence type="ECO:0000313" key="2">
    <source>
        <dbReference type="Proteomes" id="UP000887116"/>
    </source>
</evidence>